<reference evidence="2" key="1">
    <citation type="journal article" date="2018" name="Sci. Rep.">
        <title>Characterisation of pathogen-specific regions and novel effector candidates in Fusarium oxysporum f. sp. cepae.</title>
        <authorList>
            <person name="Armitage A.D."/>
            <person name="Taylor A."/>
            <person name="Sobczyk M.K."/>
            <person name="Baxter L."/>
            <person name="Greenfield B.P."/>
            <person name="Bates H.J."/>
            <person name="Wilson F."/>
            <person name="Jackson A.C."/>
            <person name="Ott S."/>
            <person name="Harrison R.J."/>
            <person name="Clarkson J.P."/>
        </authorList>
    </citation>
    <scope>NUCLEOTIDE SEQUENCE [LARGE SCALE GENOMIC DNA]</scope>
    <source>
        <strain evidence="2">FoC_Fus2</strain>
    </source>
</reference>
<keyword evidence="1" id="KW-0812">Transmembrane</keyword>
<evidence type="ECO:0000256" key="1">
    <source>
        <dbReference type="SAM" id="Phobius"/>
    </source>
</evidence>
<dbReference type="Proteomes" id="UP000270866">
    <property type="component" value="Chromosome 7"/>
</dbReference>
<sequence>MPNPNAFVAAIQPASPPLLLIHSATRCAFLGRVANPRQYAMQPNRSAIPFTLLIVPAYIITFPCSCPAVHVRTISHTRSINASSSSLPSSSPSVLTATPAPLPALLLLLFRLVFADSAP</sequence>
<protein>
    <submittedName>
        <fullName evidence="2">Uncharacterized protein</fullName>
    </submittedName>
</protein>
<gene>
    <name evidence="2" type="ORF">BFJ65_g6579</name>
</gene>
<organism evidence="2">
    <name type="scientific">Fusarium oxysporum f. sp. cepae</name>
    <dbReference type="NCBI Taxonomy" id="396571"/>
    <lineage>
        <taxon>Eukaryota</taxon>
        <taxon>Fungi</taxon>
        <taxon>Dikarya</taxon>
        <taxon>Ascomycota</taxon>
        <taxon>Pezizomycotina</taxon>
        <taxon>Sordariomycetes</taxon>
        <taxon>Hypocreomycetidae</taxon>
        <taxon>Hypocreales</taxon>
        <taxon>Nectriaceae</taxon>
        <taxon>Fusarium</taxon>
        <taxon>Fusarium oxysporum species complex</taxon>
    </lineage>
</organism>
<comment type="caution">
    <text evidence="2">The sequence shown here is derived from an EMBL/GenBank/DDBJ whole genome shotgun (WGS) entry which is preliminary data.</text>
</comment>
<keyword evidence="1" id="KW-1133">Transmembrane helix</keyword>
<keyword evidence="1" id="KW-0472">Membrane</keyword>
<feature type="transmembrane region" description="Helical" evidence="1">
    <location>
        <begin position="47"/>
        <end position="71"/>
    </location>
</feature>
<proteinExistence type="predicted"/>
<name>A0A3L6NP59_FUSOX</name>
<accession>A0A3L6NP59</accession>
<evidence type="ECO:0000313" key="2">
    <source>
        <dbReference type="EMBL" id="RKK19869.1"/>
    </source>
</evidence>
<dbReference type="EMBL" id="MRCU01000004">
    <property type="protein sequence ID" value="RKK19869.1"/>
    <property type="molecule type" value="Genomic_DNA"/>
</dbReference>
<dbReference type="AlphaFoldDB" id="A0A3L6NP59"/>